<evidence type="ECO:0000313" key="2">
    <source>
        <dbReference type="Proteomes" id="UP000215459"/>
    </source>
</evidence>
<dbReference type="AlphaFoldDB" id="A0A235B2C1"/>
<comment type="caution">
    <text evidence="1">The sequence shown here is derived from an EMBL/GenBank/DDBJ whole genome shotgun (WGS) entry which is preliminary data.</text>
</comment>
<accession>A0A235B2C1</accession>
<reference evidence="1 2" key="1">
    <citation type="submission" date="2017-07" db="EMBL/GenBank/DDBJ databases">
        <title>The genome sequence of Paludifilum halophilum highlights mechanisms for microbial adaptation to high salt environemnts.</title>
        <authorList>
            <person name="Belbahri L."/>
        </authorList>
    </citation>
    <scope>NUCLEOTIDE SEQUENCE [LARGE SCALE GENOMIC DNA]</scope>
    <source>
        <strain evidence="1 2">DSM 102817</strain>
    </source>
</reference>
<name>A0A235B2C1_9BACL</name>
<sequence>MNSKTLLYQEVARAINRTLGRKAVTVERIVRTVEEAKRVRKKEGSLSLVQYLNHLTERMFSPPEVEKLKQSPRKKELSNRMLDLLVKEQVITPREAVMLKKMVR</sequence>
<dbReference type="Proteomes" id="UP000215459">
    <property type="component" value="Unassembled WGS sequence"/>
</dbReference>
<proteinExistence type="predicted"/>
<keyword evidence="2" id="KW-1185">Reference proteome</keyword>
<dbReference type="OrthoDB" id="2988973at2"/>
<gene>
    <name evidence="1" type="ORF">CHM34_16195</name>
</gene>
<protein>
    <submittedName>
        <fullName evidence="1">Uncharacterized protein</fullName>
    </submittedName>
</protein>
<evidence type="ECO:0000313" key="1">
    <source>
        <dbReference type="EMBL" id="OYD06434.1"/>
    </source>
</evidence>
<dbReference type="EMBL" id="NOWF01000012">
    <property type="protein sequence ID" value="OYD06434.1"/>
    <property type="molecule type" value="Genomic_DNA"/>
</dbReference>
<dbReference type="RefSeq" id="WP_094265657.1">
    <property type="nucleotide sequence ID" value="NZ_NOWF01000012.1"/>
</dbReference>
<organism evidence="1 2">
    <name type="scientific">Paludifilum halophilum</name>
    <dbReference type="NCBI Taxonomy" id="1642702"/>
    <lineage>
        <taxon>Bacteria</taxon>
        <taxon>Bacillati</taxon>
        <taxon>Bacillota</taxon>
        <taxon>Bacilli</taxon>
        <taxon>Bacillales</taxon>
        <taxon>Thermoactinomycetaceae</taxon>
        <taxon>Paludifilum</taxon>
    </lineage>
</organism>